<evidence type="ECO:0000259" key="6">
    <source>
        <dbReference type="PROSITE" id="PS50280"/>
    </source>
</evidence>
<evidence type="ECO:0000259" key="7">
    <source>
        <dbReference type="PROSITE" id="PS50865"/>
    </source>
</evidence>
<reference evidence="8" key="1">
    <citation type="submission" date="2013-07" db="EMBL/GenBank/DDBJ databases">
        <title>The Genome Sequence of Cryptococcus pinus CBS10737.</title>
        <authorList>
            <consortium name="The Broad Institute Genome Sequencing Platform"/>
            <person name="Cuomo C."/>
            <person name="Litvintseva A."/>
            <person name="Chen Y."/>
            <person name="Heitman J."/>
            <person name="Sun S."/>
            <person name="Springer D."/>
            <person name="Dromer F."/>
            <person name="Young S.K."/>
            <person name="Zeng Q."/>
            <person name="Gargeya S."/>
            <person name="Fitzgerald M."/>
            <person name="Abouelleil A."/>
            <person name="Alvarado L."/>
            <person name="Berlin A.M."/>
            <person name="Chapman S.B."/>
            <person name="Dewar J."/>
            <person name="Goldberg J."/>
            <person name="Griggs A."/>
            <person name="Gujja S."/>
            <person name="Hansen M."/>
            <person name="Howarth C."/>
            <person name="Imamovic A."/>
            <person name="Larimer J."/>
            <person name="McCowan C."/>
            <person name="Murphy C."/>
            <person name="Pearson M."/>
            <person name="Priest M."/>
            <person name="Roberts A."/>
            <person name="Saif S."/>
            <person name="Shea T."/>
            <person name="Sykes S."/>
            <person name="Wortman J."/>
            <person name="Nusbaum C."/>
            <person name="Birren B."/>
        </authorList>
    </citation>
    <scope>NUCLEOTIDE SEQUENCE [LARGE SCALE GENOMIC DNA]</scope>
    <source>
        <strain evidence="8">CBS 10737</strain>
    </source>
</reference>
<accession>A0A1B9I1G9</accession>
<dbReference type="KEGG" id="kpin:30173439"/>
<dbReference type="OrthoDB" id="265717at2759"/>
<keyword evidence="2 4" id="KW-0863">Zinc-finger</keyword>
<dbReference type="InterPro" id="IPR050869">
    <property type="entry name" value="H3K4_H4K5_MeTrfase"/>
</dbReference>
<evidence type="ECO:0000256" key="1">
    <source>
        <dbReference type="ARBA" id="ARBA00022723"/>
    </source>
</evidence>
<protein>
    <recommendedName>
        <fullName evidence="11">SET domain-containing protein</fullName>
    </recommendedName>
</protein>
<dbReference type="EMBL" id="CP144526">
    <property type="protein sequence ID" value="WWC72282.1"/>
    <property type="molecule type" value="Genomic_DNA"/>
</dbReference>
<evidence type="ECO:0000256" key="2">
    <source>
        <dbReference type="ARBA" id="ARBA00022771"/>
    </source>
</evidence>
<dbReference type="InterPro" id="IPR001214">
    <property type="entry name" value="SET_dom"/>
</dbReference>
<evidence type="ECO:0000256" key="5">
    <source>
        <dbReference type="SAM" id="MobiDB-lite"/>
    </source>
</evidence>
<dbReference type="SMART" id="SM00317">
    <property type="entry name" value="SET"/>
    <property type="match status" value="1"/>
</dbReference>
<dbReference type="SUPFAM" id="SSF82199">
    <property type="entry name" value="SET domain"/>
    <property type="match status" value="1"/>
</dbReference>
<dbReference type="STRING" id="1296096.A0A1B9I1G9"/>
<feature type="region of interest" description="Disordered" evidence="5">
    <location>
        <begin position="1"/>
        <end position="46"/>
    </location>
</feature>
<organism evidence="8">
    <name type="scientific">Kwoniella pini CBS 10737</name>
    <dbReference type="NCBI Taxonomy" id="1296096"/>
    <lineage>
        <taxon>Eukaryota</taxon>
        <taxon>Fungi</taxon>
        <taxon>Dikarya</taxon>
        <taxon>Basidiomycota</taxon>
        <taxon>Agaricomycotina</taxon>
        <taxon>Tremellomycetes</taxon>
        <taxon>Tremellales</taxon>
        <taxon>Cryptococcaceae</taxon>
        <taxon>Kwoniella</taxon>
    </lineage>
</organism>
<evidence type="ECO:0008006" key="11">
    <source>
        <dbReference type="Google" id="ProtNLM"/>
    </source>
</evidence>
<feature type="compositionally biased region" description="Polar residues" evidence="5">
    <location>
        <begin position="21"/>
        <end position="32"/>
    </location>
</feature>
<dbReference type="RefSeq" id="XP_019010596.1">
    <property type="nucleotide sequence ID" value="XM_019156794.1"/>
</dbReference>
<keyword evidence="10" id="KW-1185">Reference proteome</keyword>
<gene>
    <name evidence="8" type="ORF">I206_05070</name>
    <name evidence="9" type="ORF">I206_106244</name>
</gene>
<dbReference type="Gene3D" id="1.10.220.160">
    <property type="match status" value="1"/>
</dbReference>
<evidence type="ECO:0000313" key="8">
    <source>
        <dbReference type="EMBL" id="OCF49377.1"/>
    </source>
</evidence>
<evidence type="ECO:0000256" key="4">
    <source>
        <dbReference type="PROSITE-ProRule" id="PRU00134"/>
    </source>
</evidence>
<dbReference type="PANTHER" id="PTHR12197:SF251">
    <property type="entry name" value="EG:BACR7C10.4 PROTEIN"/>
    <property type="match status" value="1"/>
</dbReference>
<dbReference type="EMBL" id="KI894012">
    <property type="protein sequence ID" value="OCF49377.1"/>
    <property type="molecule type" value="Genomic_DNA"/>
</dbReference>
<reference evidence="8" key="3">
    <citation type="submission" date="2016-07" db="EMBL/GenBank/DDBJ databases">
        <title>Evolution of pathogenesis and genome organization in the Tremellales.</title>
        <authorList>
            <person name="Cuomo C."/>
            <person name="Litvintseva A."/>
            <person name="Heitman J."/>
            <person name="Chen Y."/>
            <person name="Sun S."/>
            <person name="Springer D."/>
            <person name="Dromer F."/>
            <person name="Young S."/>
            <person name="Zeng Q."/>
            <person name="Chapman S."/>
            <person name="Gujja S."/>
            <person name="Saif S."/>
            <person name="Birren B."/>
        </authorList>
    </citation>
    <scope>NUCLEOTIDE SEQUENCE</scope>
    <source>
        <strain evidence="8">CBS 10737</strain>
    </source>
</reference>
<dbReference type="PROSITE" id="PS50280">
    <property type="entry name" value="SET"/>
    <property type="match status" value="1"/>
</dbReference>
<dbReference type="Gene3D" id="2.170.270.10">
    <property type="entry name" value="SET domain"/>
    <property type="match status" value="1"/>
</dbReference>
<dbReference type="Pfam" id="PF00856">
    <property type="entry name" value="SET"/>
    <property type="match status" value="1"/>
</dbReference>
<dbReference type="InterPro" id="IPR002893">
    <property type="entry name" value="Znf_MYND"/>
</dbReference>
<dbReference type="Pfam" id="PF01753">
    <property type="entry name" value="zf-MYND"/>
    <property type="match status" value="1"/>
</dbReference>
<evidence type="ECO:0000256" key="3">
    <source>
        <dbReference type="ARBA" id="ARBA00022833"/>
    </source>
</evidence>
<dbReference type="PANTHER" id="PTHR12197">
    <property type="entry name" value="HISTONE-LYSINE N-METHYLTRANSFERASE SMYD"/>
    <property type="match status" value="1"/>
</dbReference>
<sequence>MSSFKDLQSSRKARQGRSVVGSITKNVNQLENSSTTTKDDSMTKHRNLSNTSLDIDSHRLFGKHLDQAGLEVHKLPGRGRGLIAKKSIKPGTVIFKIQPIISTLQNQYFQTICHGCFLTLEEKNIYQSKNEKEMLDNNGKLKLNRCSKCKVLHYCSKECQISDWSLHKYECLALQKFKKMYYKAYPTKIKNDEDLTWTEKSSIETVRALSRIIFKRKEEREKNNNLRGKDGEWWESINLLESHLNILNENDKLKLTQQAQHLKFYLGASIPSSSFNSEDELYPVDMKEFGFNNLKEIMDFCSSFHVNSFTLSSPSLSPIGVSNSPLMALSNHSCDPNAIVVFPNGGKYMELIAIKDISPDEEVLTSYIDISSPYHIRQAELLERYRFKCDCVLCEKSNGDEGWVDPRWCVKHIGCKGKGKMPGEL</sequence>
<feature type="domain" description="MYND-type" evidence="7">
    <location>
        <begin position="113"/>
        <end position="171"/>
    </location>
</feature>
<name>A0A1B9I1G9_9TREE</name>
<dbReference type="PROSITE" id="PS50865">
    <property type="entry name" value="ZF_MYND_2"/>
    <property type="match status" value="1"/>
</dbReference>
<dbReference type="GO" id="GO:0005634">
    <property type="term" value="C:nucleus"/>
    <property type="evidence" value="ECO:0007669"/>
    <property type="project" value="TreeGrafter"/>
</dbReference>
<proteinExistence type="predicted"/>
<dbReference type="Gene3D" id="6.10.140.2220">
    <property type="match status" value="1"/>
</dbReference>
<keyword evidence="3" id="KW-0862">Zinc</keyword>
<feature type="domain" description="SET" evidence="6">
    <location>
        <begin position="68"/>
        <end position="368"/>
    </location>
</feature>
<evidence type="ECO:0000313" key="9">
    <source>
        <dbReference type="EMBL" id="WWC72282.1"/>
    </source>
</evidence>
<dbReference type="SUPFAM" id="SSF144232">
    <property type="entry name" value="HIT/MYND zinc finger-like"/>
    <property type="match status" value="1"/>
</dbReference>
<dbReference type="GeneID" id="30173439"/>
<dbReference type="AlphaFoldDB" id="A0A1B9I1G9"/>
<evidence type="ECO:0000313" key="10">
    <source>
        <dbReference type="Proteomes" id="UP000094020"/>
    </source>
</evidence>
<reference evidence="9" key="2">
    <citation type="submission" date="2013-07" db="EMBL/GenBank/DDBJ databases">
        <authorList>
            <consortium name="The Broad Institute Genome Sequencing Platform"/>
            <person name="Cuomo C."/>
            <person name="Litvintseva A."/>
            <person name="Chen Y."/>
            <person name="Heitman J."/>
            <person name="Sun S."/>
            <person name="Springer D."/>
            <person name="Dromer F."/>
            <person name="Young S.K."/>
            <person name="Zeng Q."/>
            <person name="Gargeya S."/>
            <person name="Fitzgerald M."/>
            <person name="Abouelleil A."/>
            <person name="Alvarado L."/>
            <person name="Berlin A.M."/>
            <person name="Chapman S.B."/>
            <person name="Dewar J."/>
            <person name="Goldberg J."/>
            <person name="Griggs A."/>
            <person name="Gujja S."/>
            <person name="Hansen M."/>
            <person name="Howarth C."/>
            <person name="Imamovic A."/>
            <person name="Larimer J."/>
            <person name="McCowan C."/>
            <person name="Murphy C."/>
            <person name="Pearson M."/>
            <person name="Priest M."/>
            <person name="Roberts A."/>
            <person name="Saif S."/>
            <person name="Shea T."/>
            <person name="Sykes S."/>
            <person name="Wortman J."/>
            <person name="Nusbaum C."/>
            <person name="Birren B."/>
        </authorList>
    </citation>
    <scope>NUCLEOTIDE SEQUENCE</scope>
    <source>
        <strain evidence="9">CBS 10737</strain>
    </source>
</reference>
<reference evidence="9" key="4">
    <citation type="submission" date="2024-02" db="EMBL/GenBank/DDBJ databases">
        <title>Comparative genomics of Cryptococcus and Kwoniella reveals pathogenesis evolution and contrasting modes of karyotype evolution via chromosome fusion or intercentromeric recombination.</title>
        <authorList>
            <person name="Coelho M.A."/>
            <person name="David-Palma M."/>
            <person name="Shea T."/>
            <person name="Bowers K."/>
            <person name="McGinley-Smith S."/>
            <person name="Mohammad A.W."/>
            <person name="Gnirke A."/>
            <person name="Yurkov A.M."/>
            <person name="Nowrousian M."/>
            <person name="Sun S."/>
            <person name="Cuomo C.A."/>
            <person name="Heitman J."/>
        </authorList>
    </citation>
    <scope>NUCLEOTIDE SEQUENCE</scope>
    <source>
        <strain evidence="9">CBS 10737</strain>
    </source>
</reference>
<dbReference type="Proteomes" id="UP000094020">
    <property type="component" value="Chromosome 8"/>
</dbReference>
<dbReference type="InterPro" id="IPR046341">
    <property type="entry name" value="SET_dom_sf"/>
</dbReference>
<keyword evidence="1" id="KW-0479">Metal-binding</keyword>
<dbReference type="GO" id="GO:0008270">
    <property type="term" value="F:zinc ion binding"/>
    <property type="evidence" value="ECO:0007669"/>
    <property type="project" value="UniProtKB-KW"/>
</dbReference>